<dbReference type="PIRSF" id="PIRSF010372">
    <property type="entry name" value="PaiB"/>
    <property type="match status" value="1"/>
</dbReference>
<dbReference type="OrthoDB" id="9794948at2"/>
<dbReference type="Gene3D" id="2.30.110.10">
    <property type="entry name" value="Electron Transport, Fmn-binding Protein, Chain A"/>
    <property type="match status" value="1"/>
</dbReference>
<dbReference type="InterPro" id="IPR007396">
    <property type="entry name" value="TR_PAI2-type"/>
</dbReference>
<protein>
    <submittedName>
        <fullName evidence="1">Protease synthase and sporulation protein PAI 2</fullName>
    </submittedName>
</protein>
<dbReference type="AlphaFoldDB" id="A0A7L4ZJB3"/>
<sequence length="203" mass="22937">MNYPPKHHQETDFKNIIATIKEFPLATLISAKDSEIFTTHVPLIYDETYGEFGKLVGHIDKFNPHVELLQNGIPAQAIFHGPNCYISPNVYSTTQFPTWNYVKVHVSAKATRIPNNDDVLASIAHMTSVLETSENPYVLDEKNPRAQTLADYIIGVKLEITSWEGKFKLSQDKLSKDTHLAKDVLIQKSRKDVTAFIDGILKK</sequence>
<dbReference type="EMBL" id="CP019288">
    <property type="protein sequence ID" value="QHI36601.1"/>
    <property type="molecule type" value="Genomic_DNA"/>
</dbReference>
<dbReference type="Pfam" id="PF04299">
    <property type="entry name" value="FMN_bind_2"/>
    <property type="match status" value="1"/>
</dbReference>
<organism evidence="1 2">
    <name type="scientific">Kordia antarctica</name>
    <dbReference type="NCBI Taxonomy" id="1218801"/>
    <lineage>
        <taxon>Bacteria</taxon>
        <taxon>Pseudomonadati</taxon>
        <taxon>Bacteroidota</taxon>
        <taxon>Flavobacteriia</taxon>
        <taxon>Flavobacteriales</taxon>
        <taxon>Flavobacteriaceae</taxon>
        <taxon>Kordia</taxon>
    </lineage>
</organism>
<dbReference type="PANTHER" id="PTHR35802:SF1">
    <property type="entry name" value="PROTEASE SYNTHASE AND SPORULATION PROTEIN PAI 2"/>
    <property type="match status" value="1"/>
</dbReference>
<dbReference type="GO" id="GO:0008233">
    <property type="term" value="F:peptidase activity"/>
    <property type="evidence" value="ECO:0007669"/>
    <property type="project" value="UniProtKB-KW"/>
</dbReference>
<dbReference type="InterPro" id="IPR012349">
    <property type="entry name" value="Split_barrel_FMN-bd"/>
</dbReference>
<dbReference type="GO" id="GO:0006508">
    <property type="term" value="P:proteolysis"/>
    <property type="evidence" value="ECO:0007669"/>
    <property type="project" value="UniProtKB-KW"/>
</dbReference>
<dbReference type="RefSeq" id="WP_160129293.1">
    <property type="nucleotide sequence ID" value="NZ_CP019288.1"/>
</dbReference>
<gene>
    <name evidence="1" type="primary">paiB</name>
    <name evidence="1" type="ORF">IMCC3317_19640</name>
</gene>
<accession>A0A7L4ZJB3</accession>
<reference evidence="1 2" key="1">
    <citation type="journal article" date="2013" name="Int. J. Syst. Evol. Microbiol.">
        <title>Kordia antarctica sp. nov., isolated from Antarctic seawater.</title>
        <authorList>
            <person name="Baek K."/>
            <person name="Choi A."/>
            <person name="Kang I."/>
            <person name="Lee K."/>
            <person name="Cho J.C."/>
        </authorList>
    </citation>
    <scope>NUCLEOTIDE SEQUENCE [LARGE SCALE GENOMIC DNA]</scope>
    <source>
        <strain evidence="1 2">IMCC3317</strain>
    </source>
</reference>
<evidence type="ECO:0000313" key="2">
    <source>
        <dbReference type="Proteomes" id="UP000464657"/>
    </source>
</evidence>
<evidence type="ECO:0000313" key="1">
    <source>
        <dbReference type="EMBL" id="QHI36601.1"/>
    </source>
</evidence>
<keyword evidence="1" id="KW-0378">Hydrolase</keyword>
<dbReference type="PANTHER" id="PTHR35802">
    <property type="entry name" value="PROTEASE SYNTHASE AND SPORULATION PROTEIN PAI 2"/>
    <property type="match status" value="1"/>
</dbReference>
<proteinExistence type="predicted"/>
<dbReference type="KEGG" id="kan:IMCC3317_19640"/>
<keyword evidence="1" id="KW-0645">Protease</keyword>
<dbReference type="Proteomes" id="UP000464657">
    <property type="component" value="Chromosome"/>
</dbReference>
<keyword evidence="2" id="KW-1185">Reference proteome</keyword>
<name>A0A7L4ZJB3_9FLAO</name>
<dbReference type="SUPFAM" id="SSF50475">
    <property type="entry name" value="FMN-binding split barrel"/>
    <property type="match status" value="1"/>
</dbReference>